<dbReference type="InterPro" id="IPR004358">
    <property type="entry name" value="Sig_transdc_His_kin-like_C"/>
</dbReference>
<dbReference type="InterPro" id="IPR003594">
    <property type="entry name" value="HATPase_dom"/>
</dbReference>
<keyword evidence="10" id="KW-0472">Membrane</keyword>
<feature type="domain" description="HAMP" evidence="12">
    <location>
        <begin position="205"/>
        <end position="259"/>
    </location>
</feature>
<dbReference type="Proteomes" id="UP000199648">
    <property type="component" value="Unassembled WGS sequence"/>
</dbReference>
<dbReference type="InterPro" id="IPR003660">
    <property type="entry name" value="HAMP_dom"/>
</dbReference>
<dbReference type="InterPro" id="IPR005467">
    <property type="entry name" value="His_kinase_dom"/>
</dbReference>
<name>A0A1G5PYE2_9GAMM</name>
<dbReference type="PANTHER" id="PTHR43065:SF10">
    <property type="entry name" value="PEROXIDE STRESS-ACTIVATED HISTIDINE KINASE MAK3"/>
    <property type="match status" value="1"/>
</dbReference>
<dbReference type="CDD" id="cd00075">
    <property type="entry name" value="HATPase"/>
    <property type="match status" value="1"/>
</dbReference>
<dbReference type="GO" id="GO:0005524">
    <property type="term" value="F:ATP binding"/>
    <property type="evidence" value="ECO:0007669"/>
    <property type="project" value="UniProtKB-KW"/>
</dbReference>
<gene>
    <name evidence="13" type="ORF">SAMN03097708_00984</name>
</gene>
<dbReference type="Gene3D" id="1.10.287.130">
    <property type="match status" value="1"/>
</dbReference>
<feature type="transmembrane region" description="Helical" evidence="10">
    <location>
        <begin position="15"/>
        <end position="35"/>
    </location>
</feature>
<reference evidence="13 14" key="1">
    <citation type="submission" date="2016-10" db="EMBL/GenBank/DDBJ databases">
        <authorList>
            <person name="de Groot N.N."/>
        </authorList>
    </citation>
    <scope>NUCLEOTIDE SEQUENCE [LARGE SCALE GENOMIC DNA]</scope>
    <source>
        <strain evidence="13 14">HLD2</strain>
    </source>
</reference>
<feature type="transmembrane region" description="Helical" evidence="10">
    <location>
        <begin position="181"/>
        <end position="203"/>
    </location>
</feature>
<accession>A0A1G5PYE2</accession>
<dbReference type="EMBL" id="FMWD01000003">
    <property type="protein sequence ID" value="SCZ54523.1"/>
    <property type="molecule type" value="Genomic_DNA"/>
</dbReference>
<dbReference type="Gene3D" id="6.10.340.10">
    <property type="match status" value="1"/>
</dbReference>
<keyword evidence="10" id="KW-1133">Transmembrane helix</keyword>
<dbReference type="SUPFAM" id="SSF55874">
    <property type="entry name" value="ATPase domain of HSP90 chaperone/DNA topoisomerase II/histidine kinase"/>
    <property type="match status" value="1"/>
</dbReference>
<keyword evidence="7 13" id="KW-0418">Kinase</keyword>
<protein>
    <recommendedName>
        <fullName evidence="3">histidine kinase</fullName>
        <ecNumber evidence="3">2.7.13.3</ecNumber>
    </recommendedName>
</protein>
<keyword evidence="6" id="KW-0547">Nucleotide-binding</keyword>
<evidence type="ECO:0000259" key="12">
    <source>
        <dbReference type="PROSITE" id="PS50885"/>
    </source>
</evidence>
<dbReference type="PANTHER" id="PTHR43065">
    <property type="entry name" value="SENSOR HISTIDINE KINASE"/>
    <property type="match status" value="1"/>
</dbReference>
<dbReference type="OrthoDB" id="2521613at2"/>
<keyword evidence="14" id="KW-1185">Reference proteome</keyword>
<dbReference type="InterPro" id="IPR036890">
    <property type="entry name" value="HATPase_C_sf"/>
</dbReference>
<proteinExistence type="predicted"/>
<dbReference type="PROSITE" id="PS50885">
    <property type="entry name" value="HAMP"/>
    <property type="match status" value="1"/>
</dbReference>
<evidence type="ECO:0000256" key="5">
    <source>
        <dbReference type="ARBA" id="ARBA00022679"/>
    </source>
</evidence>
<evidence type="ECO:0000259" key="11">
    <source>
        <dbReference type="PROSITE" id="PS50109"/>
    </source>
</evidence>
<sequence length="479" mass="52918">MFHDLSFRYKIPLRGTILILITSFAVTGALIFRAYDDLKQDLMANAEGLARVMAHTLVPAMLKDDVWNSYEIIRTPFNADLADRQSLGAETIVVLSNDFEVYVASNPEAFPMLTPISSAGTAYGQLQRHLENQPSTGTEVIDIAETDSLYVASPIISDNVRLGTLVMSYERAGFTPRFVRFASRAGIVTILVLGALVPLNWYWGARMAAPLVKLAGCMGRVGQENPSQLHCDLYKSKDEIGQVGVRFREMVSELQVKQALEKQVIAAERLAAVGRLTASIGHEINNPLGGMLNAINTYRRYGQLDPMTEKTVSLLERGLLQIRDTVSALLVEAKPTNRHFGPEDVEDVRTLITPDIQRQHASLEWHADIGTIPLPATLIRQILINLLLNAIKAVPPHGHVGCDIRIEAGALRLSVYNEGQPISGDRMRHLFEPFVHYRPDGNGLGLWVCYQIVDQLGGTIDAASDHQQTRFTANIPLPP</sequence>
<dbReference type="PRINTS" id="PR00344">
    <property type="entry name" value="BCTRLSENSOR"/>
</dbReference>
<dbReference type="SUPFAM" id="SSF47384">
    <property type="entry name" value="Homodimeric domain of signal transducing histidine kinase"/>
    <property type="match status" value="1"/>
</dbReference>
<comment type="catalytic activity">
    <reaction evidence="1">
        <text>ATP + protein L-histidine = ADP + protein N-phospho-L-histidine.</text>
        <dbReference type="EC" id="2.7.13.3"/>
    </reaction>
</comment>
<evidence type="ECO:0000256" key="3">
    <source>
        <dbReference type="ARBA" id="ARBA00012438"/>
    </source>
</evidence>
<keyword evidence="5" id="KW-0808">Transferase</keyword>
<comment type="subcellular location">
    <subcellularLocation>
        <location evidence="2">Membrane</location>
    </subcellularLocation>
</comment>
<keyword evidence="9" id="KW-0902">Two-component regulatory system</keyword>
<dbReference type="RefSeq" id="WP_092993339.1">
    <property type="nucleotide sequence ID" value="NZ_FMWD01000003.1"/>
</dbReference>
<keyword evidence="10" id="KW-0812">Transmembrane</keyword>
<evidence type="ECO:0000256" key="9">
    <source>
        <dbReference type="ARBA" id="ARBA00023012"/>
    </source>
</evidence>
<dbReference type="EC" id="2.7.13.3" evidence="3"/>
<dbReference type="PROSITE" id="PS50109">
    <property type="entry name" value="HIS_KIN"/>
    <property type="match status" value="1"/>
</dbReference>
<dbReference type="GO" id="GO:0016020">
    <property type="term" value="C:membrane"/>
    <property type="evidence" value="ECO:0007669"/>
    <property type="project" value="UniProtKB-SubCell"/>
</dbReference>
<keyword evidence="4" id="KW-0597">Phosphoprotein</keyword>
<feature type="domain" description="Histidine kinase" evidence="11">
    <location>
        <begin position="279"/>
        <end position="479"/>
    </location>
</feature>
<dbReference type="CDD" id="cd00082">
    <property type="entry name" value="HisKA"/>
    <property type="match status" value="1"/>
</dbReference>
<dbReference type="SMART" id="SM00387">
    <property type="entry name" value="HATPase_c"/>
    <property type="match status" value="1"/>
</dbReference>
<dbReference type="SMART" id="SM00388">
    <property type="entry name" value="HisKA"/>
    <property type="match status" value="1"/>
</dbReference>
<dbReference type="AlphaFoldDB" id="A0A1G5PYE2"/>
<evidence type="ECO:0000256" key="7">
    <source>
        <dbReference type="ARBA" id="ARBA00022777"/>
    </source>
</evidence>
<dbReference type="Pfam" id="PF02518">
    <property type="entry name" value="HATPase_c"/>
    <property type="match status" value="1"/>
</dbReference>
<dbReference type="InterPro" id="IPR003661">
    <property type="entry name" value="HisK_dim/P_dom"/>
</dbReference>
<dbReference type="Gene3D" id="3.30.565.10">
    <property type="entry name" value="Histidine kinase-like ATPase, C-terminal domain"/>
    <property type="match status" value="1"/>
</dbReference>
<evidence type="ECO:0000256" key="10">
    <source>
        <dbReference type="SAM" id="Phobius"/>
    </source>
</evidence>
<evidence type="ECO:0000313" key="13">
    <source>
        <dbReference type="EMBL" id="SCZ54523.1"/>
    </source>
</evidence>
<evidence type="ECO:0000256" key="8">
    <source>
        <dbReference type="ARBA" id="ARBA00022840"/>
    </source>
</evidence>
<dbReference type="GO" id="GO:0000155">
    <property type="term" value="F:phosphorelay sensor kinase activity"/>
    <property type="evidence" value="ECO:0007669"/>
    <property type="project" value="InterPro"/>
</dbReference>
<evidence type="ECO:0000256" key="1">
    <source>
        <dbReference type="ARBA" id="ARBA00000085"/>
    </source>
</evidence>
<evidence type="ECO:0000256" key="6">
    <source>
        <dbReference type="ARBA" id="ARBA00022741"/>
    </source>
</evidence>
<evidence type="ECO:0000256" key="4">
    <source>
        <dbReference type="ARBA" id="ARBA00022553"/>
    </source>
</evidence>
<evidence type="ECO:0000256" key="2">
    <source>
        <dbReference type="ARBA" id="ARBA00004370"/>
    </source>
</evidence>
<dbReference type="STRING" id="415747.SAMN03097708_00984"/>
<dbReference type="InterPro" id="IPR036097">
    <property type="entry name" value="HisK_dim/P_sf"/>
</dbReference>
<evidence type="ECO:0000313" key="14">
    <source>
        <dbReference type="Proteomes" id="UP000199648"/>
    </source>
</evidence>
<organism evidence="13 14">
    <name type="scientific">Thiohalomonas denitrificans</name>
    <dbReference type="NCBI Taxonomy" id="415747"/>
    <lineage>
        <taxon>Bacteria</taxon>
        <taxon>Pseudomonadati</taxon>
        <taxon>Pseudomonadota</taxon>
        <taxon>Gammaproteobacteria</taxon>
        <taxon>Thiohalomonadales</taxon>
        <taxon>Thiohalomonadaceae</taxon>
        <taxon>Thiohalomonas</taxon>
    </lineage>
</organism>
<keyword evidence="8" id="KW-0067">ATP-binding</keyword>